<proteinExistence type="inferred from homology"/>
<evidence type="ECO:0000256" key="1">
    <source>
        <dbReference type="ARBA" id="ARBA00004651"/>
    </source>
</evidence>
<feature type="transmembrane region" description="Helical" evidence="10">
    <location>
        <begin position="85"/>
        <end position="103"/>
    </location>
</feature>
<keyword evidence="4 9" id="KW-0812">Transmembrane</keyword>
<feature type="transmembrane region" description="Helical" evidence="10">
    <location>
        <begin position="57"/>
        <end position="79"/>
    </location>
</feature>
<dbReference type="AlphaFoldDB" id="A0A848LC12"/>
<dbReference type="InterPro" id="IPR037185">
    <property type="entry name" value="EmrE-like"/>
</dbReference>
<dbReference type="InterPro" id="IPR045324">
    <property type="entry name" value="Small_multidrug_res"/>
</dbReference>
<gene>
    <name evidence="11" type="primary">sugE</name>
    <name evidence="11" type="ORF">HG543_15305</name>
</gene>
<evidence type="ECO:0000256" key="4">
    <source>
        <dbReference type="ARBA" id="ARBA00022692"/>
    </source>
</evidence>
<evidence type="ECO:0000313" key="12">
    <source>
        <dbReference type="Proteomes" id="UP000518300"/>
    </source>
</evidence>
<dbReference type="FunFam" id="1.10.3730.20:FF:000001">
    <property type="entry name" value="Quaternary ammonium compound resistance transporter SugE"/>
    <property type="match status" value="1"/>
</dbReference>
<evidence type="ECO:0000256" key="2">
    <source>
        <dbReference type="ARBA" id="ARBA00022448"/>
    </source>
</evidence>
<evidence type="ECO:0000256" key="7">
    <source>
        <dbReference type="ARBA" id="ARBA00038151"/>
    </source>
</evidence>
<dbReference type="GO" id="GO:1990961">
    <property type="term" value="P:xenobiotic detoxification by transmembrane export across the plasma membrane"/>
    <property type="evidence" value="ECO:0007669"/>
    <property type="project" value="UniProtKB-ARBA"/>
</dbReference>
<dbReference type="PANTHER" id="PTHR30561:SF0">
    <property type="entry name" value="GUANIDINIUM EXPORTER"/>
    <property type="match status" value="1"/>
</dbReference>
<dbReference type="RefSeq" id="WP_169345499.1">
    <property type="nucleotide sequence ID" value="NZ_JABBJJ010000060.1"/>
</dbReference>
<evidence type="ECO:0000256" key="10">
    <source>
        <dbReference type="SAM" id="Phobius"/>
    </source>
</evidence>
<dbReference type="NCBIfam" id="NF008512">
    <property type="entry name" value="PRK11431.1"/>
    <property type="match status" value="1"/>
</dbReference>
<comment type="subcellular location">
    <subcellularLocation>
        <location evidence="1 9">Cell membrane</location>
        <topology evidence="1 9">Multi-pass membrane protein</topology>
    </subcellularLocation>
</comment>
<dbReference type="SUPFAM" id="SSF103481">
    <property type="entry name" value="Multidrug resistance efflux transporter EmrE"/>
    <property type="match status" value="1"/>
</dbReference>
<dbReference type="GO" id="GO:0005886">
    <property type="term" value="C:plasma membrane"/>
    <property type="evidence" value="ECO:0007669"/>
    <property type="project" value="UniProtKB-SubCell"/>
</dbReference>
<evidence type="ECO:0000256" key="3">
    <source>
        <dbReference type="ARBA" id="ARBA00022475"/>
    </source>
</evidence>
<accession>A0A848LC12</accession>
<feature type="transmembrane region" description="Helical" evidence="10">
    <location>
        <begin position="33"/>
        <end position="50"/>
    </location>
</feature>
<sequence length="110" mass="11514">MAWVYLFIAGLLEVCWSIGLKYTEGFTRPIPSILTAVAIIASMVLLGIAAKTLPIGTAYAVWVGIGALGAAVLGMVLFHEPATPLRIFFLSLLLVAIVGLKATSGVEDAP</sequence>
<dbReference type="Gene3D" id="1.10.3730.20">
    <property type="match status" value="1"/>
</dbReference>
<evidence type="ECO:0000256" key="6">
    <source>
        <dbReference type="ARBA" id="ARBA00023136"/>
    </source>
</evidence>
<dbReference type="Pfam" id="PF00893">
    <property type="entry name" value="Multi_Drug_Res"/>
    <property type="match status" value="1"/>
</dbReference>
<keyword evidence="5 10" id="KW-1133">Transmembrane helix</keyword>
<keyword evidence="12" id="KW-1185">Reference proteome</keyword>
<keyword evidence="2" id="KW-0813">Transport</keyword>
<dbReference type="Proteomes" id="UP000518300">
    <property type="component" value="Unassembled WGS sequence"/>
</dbReference>
<evidence type="ECO:0000256" key="5">
    <source>
        <dbReference type="ARBA" id="ARBA00022989"/>
    </source>
</evidence>
<dbReference type="EMBL" id="JABBJJ010000060">
    <property type="protein sequence ID" value="NMO16207.1"/>
    <property type="molecule type" value="Genomic_DNA"/>
</dbReference>
<protein>
    <recommendedName>
        <fullName evidence="8">Guanidinium exporter</fullName>
    </recommendedName>
</protein>
<dbReference type="PANTHER" id="PTHR30561">
    <property type="entry name" value="SMR FAMILY PROTON-DEPENDENT DRUG EFFLUX TRANSPORTER SUGE"/>
    <property type="match status" value="1"/>
</dbReference>
<keyword evidence="3" id="KW-1003">Cell membrane</keyword>
<comment type="caution">
    <text evidence="11">The sequence shown here is derived from an EMBL/GenBank/DDBJ whole genome shotgun (WGS) entry which is preliminary data.</text>
</comment>
<evidence type="ECO:0000256" key="9">
    <source>
        <dbReference type="RuleBase" id="RU003942"/>
    </source>
</evidence>
<keyword evidence="6 10" id="KW-0472">Membrane</keyword>
<dbReference type="InterPro" id="IPR000390">
    <property type="entry name" value="Small_drug/metabolite_transptr"/>
</dbReference>
<dbReference type="GO" id="GO:0022857">
    <property type="term" value="F:transmembrane transporter activity"/>
    <property type="evidence" value="ECO:0007669"/>
    <property type="project" value="InterPro"/>
</dbReference>
<organism evidence="11 12">
    <name type="scientific">Pyxidicoccus fallax</name>
    <dbReference type="NCBI Taxonomy" id="394095"/>
    <lineage>
        <taxon>Bacteria</taxon>
        <taxon>Pseudomonadati</taxon>
        <taxon>Myxococcota</taxon>
        <taxon>Myxococcia</taxon>
        <taxon>Myxococcales</taxon>
        <taxon>Cystobacterineae</taxon>
        <taxon>Myxococcaceae</taxon>
        <taxon>Pyxidicoccus</taxon>
    </lineage>
</organism>
<name>A0A848LC12_9BACT</name>
<reference evidence="11 12" key="1">
    <citation type="submission" date="2020-04" db="EMBL/GenBank/DDBJ databases">
        <title>Draft genome of Pyxidicoccus fallax type strain.</title>
        <authorList>
            <person name="Whitworth D.E."/>
        </authorList>
    </citation>
    <scope>NUCLEOTIDE SEQUENCE [LARGE SCALE GENOMIC DNA]</scope>
    <source>
        <strain evidence="11 12">DSM 14698</strain>
    </source>
</reference>
<evidence type="ECO:0000313" key="11">
    <source>
        <dbReference type="EMBL" id="NMO16207.1"/>
    </source>
</evidence>
<comment type="similarity">
    <text evidence="7">Belongs to the drug/metabolite transporter (DMT) superfamily. Small multidrug resistance (SMR) (TC 2.A.7.1) family. Gdx/SugE subfamily.</text>
</comment>
<evidence type="ECO:0000256" key="8">
    <source>
        <dbReference type="ARBA" id="ARBA00039168"/>
    </source>
</evidence>